<dbReference type="InParanoid" id="A0A0C3N3J3"/>
<reference evidence="1 2" key="1">
    <citation type="submission" date="2014-04" db="EMBL/GenBank/DDBJ databases">
        <authorList>
            <consortium name="DOE Joint Genome Institute"/>
            <person name="Kuo A."/>
            <person name="Kohler A."/>
            <person name="Costa M.D."/>
            <person name="Nagy L.G."/>
            <person name="Floudas D."/>
            <person name="Copeland A."/>
            <person name="Barry K.W."/>
            <person name="Cichocki N."/>
            <person name="Veneault-Fourrey C."/>
            <person name="LaButti K."/>
            <person name="Lindquist E.A."/>
            <person name="Lipzen A."/>
            <person name="Lundell T."/>
            <person name="Morin E."/>
            <person name="Murat C."/>
            <person name="Sun H."/>
            <person name="Tunlid A."/>
            <person name="Henrissat B."/>
            <person name="Grigoriev I.V."/>
            <person name="Hibbett D.S."/>
            <person name="Martin F."/>
            <person name="Nordberg H.P."/>
            <person name="Cantor M.N."/>
            <person name="Hua S.X."/>
        </authorList>
    </citation>
    <scope>NUCLEOTIDE SEQUENCE [LARGE SCALE GENOMIC DNA]</scope>
    <source>
        <strain evidence="1 2">Marx 270</strain>
    </source>
</reference>
<evidence type="ECO:0000313" key="1">
    <source>
        <dbReference type="EMBL" id="KIN95604.1"/>
    </source>
</evidence>
<sequence>MSADKNSMSNVLLAARSHLLRTGLYLADETLCDKVHWVAHGCSHTLALLPQYMPVICDSANKAVTDLTVATAMVNIITAGTSSPVPAPSDCATSKSSIMVTDPIDGTHDSPAVAPITSSNGSLGVDLGADDTTAAPHVLACLAAIVRVDSKDFWLSADGGYQGPNHISKEIIEVKLSCAICAPCAVGVLNDDFTSIVTI</sequence>
<dbReference type="HOGENOM" id="CLU_1375167_0_0_1"/>
<dbReference type="EMBL" id="KN832064">
    <property type="protein sequence ID" value="KIN95604.1"/>
    <property type="molecule type" value="Genomic_DNA"/>
</dbReference>
<name>A0A0C3N3J3_PISTI</name>
<feature type="non-terminal residue" evidence="1">
    <location>
        <position position="199"/>
    </location>
</feature>
<gene>
    <name evidence="1" type="ORF">M404DRAFT_34048</name>
</gene>
<evidence type="ECO:0000313" key="2">
    <source>
        <dbReference type="Proteomes" id="UP000054217"/>
    </source>
</evidence>
<dbReference type="OrthoDB" id="2685635at2759"/>
<protein>
    <submittedName>
        <fullName evidence="1">Uncharacterized protein</fullName>
    </submittedName>
</protein>
<proteinExistence type="predicted"/>
<keyword evidence="2" id="KW-1185">Reference proteome</keyword>
<organism evidence="1 2">
    <name type="scientific">Pisolithus tinctorius Marx 270</name>
    <dbReference type="NCBI Taxonomy" id="870435"/>
    <lineage>
        <taxon>Eukaryota</taxon>
        <taxon>Fungi</taxon>
        <taxon>Dikarya</taxon>
        <taxon>Basidiomycota</taxon>
        <taxon>Agaricomycotina</taxon>
        <taxon>Agaricomycetes</taxon>
        <taxon>Agaricomycetidae</taxon>
        <taxon>Boletales</taxon>
        <taxon>Sclerodermatineae</taxon>
        <taxon>Pisolithaceae</taxon>
        <taxon>Pisolithus</taxon>
    </lineage>
</organism>
<accession>A0A0C3N3J3</accession>
<dbReference type="AlphaFoldDB" id="A0A0C3N3J3"/>
<dbReference type="Proteomes" id="UP000054217">
    <property type="component" value="Unassembled WGS sequence"/>
</dbReference>
<reference evidence="2" key="2">
    <citation type="submission" date="2015-01" db="EMBL/GenBank/DDBJ databases">
        <title>Evolutionary Origins and Diversification of the Mycorrhizal Mutualists.</title>
        <authorList>
            <consortium name="DOE Joint Genome Institute"/>
            <consortium name="Mycorrhizal Genomics Consortium"/>
            <person name="Kohler A."/>
            <person name="Kuo A."/>
            <person name="Nagy L.G."/>
            <person name="Floudas D."/>
            <person name="Copeland A."/>
            <person name="Barry K.W."/>
            <person name="Cichocki N."/>
            <person name="Veneault-Fourrey C."/>
            <person name="LaButti K."/>
            <person name="Lindquist E.A."/>
            <person name="Lipzen A."/>
            <person name="Lundell T."/>
            <person name="Morin E."/>
            <person name="Murat C."/>
            <person name="Riley R."/>
            <person name="Ohm R."/>
            <person name="Sun H."/>
            <person name="Tunlid A."/>
            <person name="Henrissat B."/>
            <person name="Grigoriev I.V."/>
            <person name="Hibbett D.S."/>
            <person name="Martin F."/>
        </authorList>
    </citation>
    <scope>NUCLEOTIDE SEQUENCE [LARGE SCALE GENOMIC DNA]</scope>
    <source>
        <strain evidence="2">Marx 270</strain>
    </source>
</reference>